<evidence type="ECO:0000313" key="12">
    <source>
        <dbReference type="Proteomes" id="UP000594638"/>
    </source>
</evidence>
<keyword evidence="6 9" id="KW-0472">Membrane</keyword>
<organism evidence="11 12">
    <name type="scientific">Olea europaea subsp. europaea</name>
    <dbReference type="NCBI Taxonomy" id="158383"/>
    <lineage>
        <taxon>Eukaryota</taxon>
        <taxon>Viridiplantae</taxon>
        <taxon>Streptophyta</taxon>
        <taxon>Embryophyta</taxon>
        <taxon>Tracheophyta</taxon>
        <taxon>Spermatophyta</taxon>
        <taxon>Magnoliopsida</taxon>
        <taxon>eudicotyledons</taxon>
        <taxon>Gunneridae</taxon>
        <taxon>Pentapetalae</taxon>
        <taxon>asterids</taxon>
        <taxon>lamiids</taxon>
        <taxon>Lamiales</taxon>
        <taxon>Oleaceae</taxon>
        <taxon>Oleeae</taxon>
        <taxon>Olea</taxon>
    </lineage>
</organism>
<evidence type="ECO:0000256" key="3">
    <source>
        <dbReference type="ARBA" id="ARBA00022737"/>
    </source>
</evidence>
<protein>
    <submittedName>
        <fullName evidence="11">Ankyrin repeat-containing At5g02620-like</fullName>
    </submittedName>
</protein>
<dbReference type="Gramene" id="OE9A062372T1">
    <property type="protein sequence ID" value="OE9A062372C1"/>
    <property type="gene ID" value="OE9A062372"/>
</dbReference>
<comment type="subcellular location">
    <subcellularLocation>
        <location evidence="1">Membrane</location>
        <topology evidence="1">Multi-pass membrane protein</topology>
    </subcellularLocation>
</comment>
<keyword evidence="3" id="KW-0677">Repeat</keyword>
<dbReference type="OrthoDB" id="20872at2759"/>
<dbReference type="PROSITE" id="PS50297">
    <property type="entry name" value="ANK_REP_REGION"/>
    <property type="match status" value="1"/>
</dbReference>
<dbReference type="SUPFAM" id="SSF48403">
    <property type="entry name" value="Ankyrin repeat"/>
    <property type="match status" value="1"/>
</dbReference>
<evidence type="ECO:0000256" key="6">
    <source>
        <dbReference type="ARBA" id="ARBA00023136"/>
    </source>
</evidence>
<keyword evidence="4 9" id="KW-1133">Transmembrane helix</keyword>
<dbReference type="InterPro" id="IPR036770">
    <property type="entry name" value="Ankyrin_rpt-contain_sf"/>
</dbReference>
<evidence type="ECO:0000256" key="4">
    <source>
        <dbReference type="ARBA" id="ARBA00022989"/>
    </source>
</evidence>
<dbReference type="Proteomes" id="UP000594638">
    <property type="component" value="Unassembled WGS sequence"/>
</dbReference>
<keyword evidence="2 9" id="KW-0812">Transmembrane</keyword>
<gene>
    <name evidence="11" type="ORF">OLEA9_A062372</name>
</gene>
<feature type="transmembrane region" description="Helical" evidence="9">
    <location>
        <begin position="189"/>
        <end position="211"/>
    </location>
</feature>
<feature type="transmembrane region" description="Helical" evidence="9">
    <location>
        <begin position="151"/>
        <end position="169"/>
    </location>
</feature>
<evidence type="ECO:0000256" key="7">
    <source>
        <dbReference type="PROSITE-ProRule" id="PRU00023"/>
    </source>
</evidence>
<feature type="compositionally biased region" description="Polar residues" evidence="8">
    <location>
        <begin position="88"/>
        <end position="104"/>
    </location>
</feature>
<dbReference type="Pfam" id="PF13962">
    <property type="entry name" value="PGG"/>
    <property type="match status" value="1"/>
</dbReference>
<dbReference type="Gene3D" id="1.25.40.20">
    <property type="entry name" value="Ankyrin repeat-containing domain"/>
    <property type="match status" value="1"/>
</dbReference>
<reference evidence="11 12" key="1">
    <citation type="submission" date="2019-12" db="EMBL/GenBank/DDBJ databases">
        <authorList>
            <person name="Alioto T."/>
            <person name="Alioto T."/>
            <person name="Gomez Garrido J."/>
        </authorList>
    </citation>
    <scope>NUCLEOTIDE SEQUENCE [LARGE SCALE GENOMIC DNA]</scope>
</reference>
<evidence type="ECO:0000256" key="8">
    <source>
        <dbReference type="SAM" id="MobiDB-lite"/>
    </source>
</evidence>
<feature type="transmembrane region" description="Helical" evidence="9">
    <location>
        <begin position="231"/>
        <end position="252"/>
    </location>
</feature>
<feature type="transmembrane region" description="Helical" evidence="9">
    <location>
        <begin position="20"/>
        <end position="37"/>
    </location>
</feature>
<name>A0A8S0PYN3_OLEEU</name>
<dbReference type="GO" id="GO:0005886">
    <property type="term" value="C:plasma membrane"/>
    <property type="evidence" value="ECO:0007669"/>
    <property type="project" value="TreeGrafter"/>
</dbReference>
<feature type="compositionally biased region" description="Polar residues" evidence="8">
    <location>
        <begin position="111"/>
        <end position="120"/>
    </location>
</feature>
<dbReference type="EMBL" id="CACTIH010000345">
    <property type="protein sequence ID" value="CAA2959757.1"/>
    <property type="molecule type" value="Genomic_DNA"/>
</dbReference>
<dbReference type="PANTHER" id="PTHR24186:SF37">
    <property type="entry name" value="PGG DOMAIN-CONTAINING PROTEIN"/>
    <property type="match status" value="1"/>
</dbReference>
<evidence type="ECO:0000256" key="9">
    <source>
        <dbReference type="SAM" id="Phobius"/>
    </source>
</evidence>
<dbReference type="InterPro" id="IPR026961">
    <property type="entry name" value="PGG_dom"/>
</dbReference>
<comment type="caution">
    <text evidence="11">The sequence shown here is derived from an EMBL/GenBank/DDBJ whole genome shotgun (WGS) entry which is preliminary data.</text>
</comment>
<feature type="transmembrane region" description="Helical" evidence="9">
    <location>
        <begin position="264"/>
        <end position="287"/>
    </location>
</feature>
<dbReference type="InterPro" id="IPR002110">
    <property type="entry name" value="Ankyrin_rpt"/>
</dbReference>
<dbReference type="PANTHER" id="PTHR24186">
    <property type="entry name" value="PROTEIN PHOSPHATASE 1 REGULATORY SUBUNIT"/>
    <property type="match status" value="1"/>
</dbReference>
<accession>A0A8S0PYN3</accession>
<evidence type="ECO:0000256" key="5">
    <source>
        <dbReference type="ARBA" id="ARBA00023043"/>
    </source>
</evidence>
<keyword evidence="5 7" id="KW-0040">ANK repeat</keyword>
<feature type="repeat" description="ANK" evidence="7">
    <location>
        <begin position="16"/>
        <end position="48"/>
    </location>
</feature>
<dbReference type="AlphaFoldDB" id="A0A8S0PYN3"/>
<evidence type="ECO:0000259" key="10">
    <source>
        <dbReference type="Pfam" id="PF13962"/>
    </source>
</evidence>
<evidence type="ECO:0000313" key="11">
    <source>
        <dbReference type="EMBL" id="CAA2959757.1"/>
    </source>
</evidence>
<sequence length="341" mass="37647">MGTLDTTKLLNLADSNGNTVLHLATAGKLAGMVVYLLKFGMEVNALNCKGKTALDVVEADASNSGALVIVPALQEAGAKRRSQLSTQLLDVRQNASSTSKSSGENVARMNSRPNKNLESSDSPHHRHHRRNRLQKKLLDLHYESLRNARNTITIVAVLIATVTFAAGINPPGGFCQETGYAILGRQTSFKVFLMCNIVALFLSVGIVNVLVSIIPFKRKSMMKLLTITHKVMWISTLFMASAFIAAIWSTMPKGKGNRLVKVELVVIGGGCTMIVFCGLGIMLAMHWRKKNKWRKEKDRRVRDRSPRSNVSGVEEMTIMRKSFEMSSNSDVDSSDYGYHLY</sequence>
<keyword evidence="12" id="KW-1185">Reference proteome</keyword>
<evidence type="ECO:0000256" key="2">
    <source>
        <dbReference type="ARBA" id="ARBA00022692"/>
    </source>
</evidence>
<feature type="region of interest" description="Disordered" evidence="8">
    <location>
        <begin position="88"/>
        <end position="131"/>
    </location>
</feature>
<evidence type="ECO:0000256" key="1">
    <source>
        <dbReference type="ARBA" id="ARBA00004141"/>
    </source>
</evidence>
<feature type="domain" description="PGG" evidence="10">
    <location>
        <begin position="143"/>
        <end position="248"/>
    </location>
</feature>
<proteinExistence type="predicted"/>
<dbReference type="PROSITE" id="PS50088">
    <property type="entry name" value="ANK_REPEAT"/>
    <property type="match status" value="1"/>
</dbReference>